<reference evidence="7 8" key="1">
    <citation type="journal article" date="2013" name="Biodegradation">
        <title>Occurrence of 4-tert-butylphenol (4-t-BP) biodegradation in an aquatic sample caused by the presence of Spirodela polyrrhiza and isolation of a 4-t-BP-utilizing bacterium.</title>
        <authorList>
            <person name="Ogata Y."/>
            <person name="Toyama T."/>
            <person name="Yu N."/>
            <person name="Wang X."/>
            <person name="Sei K."/>
            <person name="Ike M."/>
        </authorList>
    </citation>
    <scope>NUCLEOTIDE SEQUENCE [LARGE SCALE GENOMIC DNA]</scope>
    <source>
        <strain evidence="7 8">OMI</strain>
    </source>
</reference>
<dbReference type="PROSITE" id="PS00194">
    <property type="entry name" value="THIOREDOXIN_1"/>
    <property type="match status" value="1"/>
</dbReference>
<evidence type="ECO:0000256" key="1">
    <source>
        <dbReference type="ARBA" id="ARBA00004196"/>
    </source>
</evidence>
<keyword evidence="5" id="KW-0812">Transmembrane</keyword>
<reference evidence="7 8" key="2">
    <citation type="journal article" date="2013" name="Environ. Sci. Technol.">
        <title>The 4-tert-butylphenol-utilizing bacterium Sphingobium fuliginis OMI can degrade bisphenols via phenolic ring hydroxylation and meta-cleavage pathway.</title>
        <authorList>
            <person name="Ogata Y."/>
            <person name="Goda S."/>
            <person name="Toyama T."/>
            <person name="Sei K."/>
            <person name="Ike M."/>
        </authorList>
    </citation>
    <scope>NUCLEOTIDE SEQUENCE [LARGE SCALE GENOMIC DNA]</scope>
    <source>
        <strain evidence="7 8">OMI</strain>
    </source>
</reference>
<feature type="transmembrane region" description="Helical" evidence="5">
    <location>
        <begin position="14"/>
        <end position="31"/>
    </location>
</feature>
<dbReference type="Proteomes" id="UP000221538">
    <property type="component" value="Unassembled WGS sequence"/>
</dbReference>
<dbReference type="PANTHER" id="PTHR42852:SF6">
    <property type="entry name" value="THIOL:DISULFIDE INTERCHANGE PROTEIN DSBE"/>
    <property type="match status" value="1"/>
</dbReference>
<accession>A0A292ZA51</accession>
<dbReference type="Pfam" id="PF08534">
    <property type="entry name" value="Redoxin"/>
    <property type="match status" value="1"/>
</dbReference>
<keyword evidence="2" id="KW-0201">Cytochrome c-type biogenesis</keyword>
<dbReference type="Gene3D" id="3.40.30.10">
    <property type="entry name" value="Glutaredoxin"/>
    <property type="match status" value="1"/>
</dbReference>
<dbReference type="InterPro" id="IPR036249">
    <property type="entry name" value="Thioredoxin-like_sf"/>
</dbReference>
<evidence type="ECO:0000259" key="6">
    <source>
        <dbReference type="PROSITE" id="PS51352"/>
    </source>
</evidence>
<evidence type="ECO:0000256" key="4">
    <source>
        <dbReference type="ARBA" id="ARBA00023284"/>
    </source>
</evidence>
<feature type="domain" description="Thioredoxin" evidence="6">
    <location>
        <begin position="109"/>
        <end position="262"/>
    </location>
</feature>
<dbReference type="GO" id="GO:0017004">
    <property type="term" value="P:cytochrome complex assembly"/>
    <property type="evidence" value="ECO:0007669"/>
    <property type="project" value="UniProtKB-KW"/>
</dbReference>
<protein>
    <submittedName>
        <fullName evidence="7">Thioredoxin</fullName>
    </submittedName>
</protein>
<evidence type="ECO:0000313" key="8">
    <source>
        <dbReference type="Proteomes" id="UP000221538"/>
    </source>
</evidence>
<evidence type="ECO:0000256" key="2">
    <source>
        <dbReference type="ARBA" id="ARBA00022748"/>
    </source>
</evidence>
<keyword evidence="3" id="KW-1015">Disulfide bond</keyword>
<dbReference type="PROSITE" id="PS51352">
    <property type="entry name" value="THIOREDOXIN_2"/>
    <property type="match status" value="1"/>
</dbReference>
<feature type="transmembrane region" description="Helical" evidence="5">
    <location>
        <begin position="102"/>
        <end position="126"/>
    </location>
</feature>
<keyword evidence="5" id="KW-1133">Transmembrane helix</keyword>
<comment type="caution">
    <text evidence="7">The sequence shown here is derived from an EMBL/GenBank/DDBJ whole genome shotgun (WGS) entry which is preliminary data.</text>
</comment>
<dbReference type="PANTHER" id="PTHR42852">
    <property type="entry name" value="THIOL:DISULFIDE INTERCHANGE PROTEIN DSBE"/>
    <property type="match status" value="1"/>
</dbReference>
<feature type="transmembrane region" description="Helical" evidence="5">
    <location>
        <begin position="43"/>
        <end position="62"/>
    </location>
</feature>
<organism evidence="7 8">
    <name type="scientific">Sphingobium fuliginis (strain ATCC 27551)</name>
    <dbReference type="NCBI Taxonomy" id="336203"/>
    <lineage>
        <taxon>Bacteria</taxon>
        <taxon>Pseudomonadati</taxon>
        <taxon>Pseudomonadota</taxon>
        <taxon>Alphaproteobacteria</taxon>
        <taxon>Sphingomonadales</taxon>
        <taxon>Sphingomonadaceae</taxon>
        <taxon>Sphingobium</taxon>
    </lineage>
</organism>
<dbReference type="CDD" id="cd02966">
    <property type="entry name" value="TlpA_like_family"/>
    <property type="match status" value="1"/>
</dbReference>
<comment type="subcellular location">
    <subcellularLocation>
        <location evidence="1">Cell envelope</location>
    </subcellularLocation>
</comment>
<dbReference type="InterPro" id="IPR013766">
    <property type="entry name" value="Thioredoxin_domain"/>
</dbReference>
<dbReference type="InterPro" id="IPR013740">
    <property type="entry name" value="Redoxin"/>
</dbReference>
<keyword evidence="5" id="KW-0472">Membrane</keyword>
<dbReference type="EMBL" id="BEWI01000030">
    <property type="protein sequence ID" value="GAY20018.1"/>
    <property type="molecule type" value="Genomic_DNA"/>
</dbReference>
<evidence type="ECO:0000256" key="3">
    <source>
        <dbReference type="ARBA" id="ARBA00023157"/>
    </source>
</evidence>
<gene>
    <name evidence="7" type="ORF">SFOMI_0540</name>
</gene>
<keyword evidence="4" id="KW-0676">Redox-active center</keyword>
<dbReference type="GO" id="GO:0015036">
    <property type="term" value="F:disulfide oxidoreductase activity"/>
    <property type="evidence" value="ECO:0007669"/>
    <property type="project" value="UniProtKB-ARBA"/>
</dbReference>
<sequence>MISVGPLALALERLFAVLGIVAFMAAASWIGRRHGKDSDKAAWRALLVGLVAARAGFVGQNWSAFAVEPLSIFYVWQGGFFPLAGLAAAAISLVLSLRRSPALFPTGMAFVGSAAAALIATSLFLASSQRPLPQGLVLHSLAGEASALDDRKGKPFVINLWASWCPPCRREMPMLIEEAARSPVPILLANQGEDATKVRTWLDGQRLTSAHILLDSDQSAAAAIGSAGLPATLFVDSKGVIRELHVGEISRAALLAGLRELD</sequence>
<name>A0A292ZA51_SPHSA</name>
<dbReference type="RefSeq" id="WP_012049917.1">
    <property type="nucleotide sequence ID" value="NZ_BEWI01000030.1"/>
</dbReference>
<dbReference type="SUPFAM" id="SSF52833">
    <property type="entry name" value="Thioredoxin-like"/>
    <property type="match status" value="1"/>
</dbReference>
<dbReference type="InterPro" id="IPR050553">
    <property type="entry name" value="Thioredoxin_ResA/DsbE_sf"/>
</dbReference>
<evidence type="ECO:0000313" key="7">
    <source>
        <dbReference type="EMBL" id="GAY20018.1"/>
    </source>
</evidence>
<dbReference type="GO" id="GO:0030313">
    <property type="term" value="C:cell envelope"/>
    <property type="evidence" value="ECO:0007669"/>
    <property type="project" value="UniProtKB-SubCell"/>
</dbReference>
<feature type="transmembrane region" description="Helical" evidence="5">
    <location>
        <begin position="74"/>
        <end position="95"/>
    </location>
</feature>
<evidence type="ECO:0000256" key="5">
    <source>
        <dbReference type="SAM" id="Phobius"/>
    </source>
</evidence>
<proteinExistence type="predicted"/>
<dbReference type="InterPro" id="IPR017937">
    <property type="entry name" value="Thioredoxin_CS"/>
</dbReference>
<dbReference type="AlphaFoldDB" id="A0A292ZA51"/>